<organism evidence="2 3">
    <name type="scientific">Symbiodinium pilosum</name>
    <name type="common">Dinoflagellate</name>
    <dbReference type="NCBI Taxonomy" id="2952"/>
    <lineage>
        <taxon>Eukaryota</taxon>
        <taxon>Sar</taxon>
        <taxon>Alveolata</taxon>
        <taxon>Dinophyceae</taxon>
        <taxon>Suessiales</taxon>
        <taxon>Symbiodiniaceae</taxon>
        <taxon>Symbiodinium</taxon>
    </lineage>
</organism>
<accession>A0A812KN31</accession>
<proteinExistence type="predicted"/>
<keyword evidence="3" id="KW-1185">Reference proteome</keyword>
<reference evidence="2" key="1">
    <citation type="submission" date="2021-02" db="EMBL/GenBank/DDBJ databases">
        <authorList>
            <person name="Dougan E. K."/>
            <person name="Rhodes N."/>
            <person name="Thang M."/>
            <person name="Chan C."/>
        </authorList>
    </citation>
    <scope>NUCLEOTIDE SEQUENCE</scope>
</reference>
<feature type="compositionally biased region" description="Polar residues" evidence="1">
    <location>
        <begin position="69"/>
        <end position="78"/>
    </location>
</feature>
<comment type="caution">
    <text evidence="2">The sequence shown here is derived from an EMBL/GenBank/DDBJ whole genome shotgun (WGS) entry which is preliminary data.</text>
</comment>
<evidence type="ECO:0000313" key="2">
    <source>
        <dbReference type="EMBL" id="CAE7232914.1"/>
    </source>
</evidence>
<feature type="region of interest" description="Disordered" evidence="1">
    <location>
        <begin position="48"/>
        <end position="86"/>
    </location>
</feature>
<name>A0A812KN31_SYMPI</name>
<dbReference type="Proteomes" id="UP000649617">
    <property type="component" value="Unassembled WGS sequence"/>
</dbReference>
<evidence type="ECO:0000256" key="1">
    <source>
        <dbReference type="SAM" id="MobiDB-lite"/>
    </source>
</evidence>
<evidence type="ECO:0000313" key="3">
    <source>
        <dbReference type="Proteomes" id="UP000649617"/>
    </source>
</evidence>
<dbReference type="EMBL" id="CAJNIZ010004454">
    <property type="protein sequence ID" value="CAE7232914.1"/>
    <property type="molecule type" value="Genomic_DNA"/>
</dbReference>
<gene>
    <name evidence="2" type="primary">SEC14</name>
    <name evidence="2" type="ORF">SPIL2461_LOCUS3645</name>
</gene>
<protein>
    <submittedName>
        <fullName evidence="2">SEC14 protein</fullName>
    </submittedName>
</protein>
<dbReference type="AlphaFoldDB" id="A0A812KN31"/>
<sequence length="116" mass="12964">ALFESLPADHVADAGYGLQLLDEGEESEELEKDSTVKDTVARIEAQVEDTAQASVCQPRNLRRPRKGSNESSSSQDSTPEPPAKRRRFLERISRPWRVARAAFSAVRAFGCGHRRR</sequence>
<feature type="non-terminal residue" evidence="2">
    <location>
        <position position="1"/>
    </location>
</feature>